<dbReference type="InterPro" id="IPR044068">
    <property type="entry name" value="CB"/>
</dbReference>
<dbReference type="RefSeq" id="WP_370595576.1">
    <property type="nucleotide sequence ID" value="NZ_JALBUR010000004.1"/>
</dbReference>
<dbReference type="InterPro" id="IPR013762">
    <property type="entry name" value="Integrase-like_cat_sf"/>
</dbReference>
<organism evidence="7 8">
    <name type="scientific">Grylomicrobium aquisgranensis</name>
    <dbReference type="NCBI Taxonomy" id="2926318"/>
    <lineage>
        <taxon>Bacteria</taxon>
        <taxon>Bacillati</taxon>
        <taxon>Bacillota</taxon>
        <taxon>Erysipelotrichia</taxon>
        <taxon>Erysipelotrichales</taxon>
        <taxon>Erysipelotrichaceae</taxon>
        <taxon>Grylomicrobium</taxon>
    </lineage>
</organism>
<accession>A0AB35U786</accession>
<dbReference type="Gene3D" id="1.10.443.10">
    <property type="entry name" value="Intergrase catalytic core"/>
    <property type="match status" value="1"/>
</dbReference>
<feature type="domain" description="Tyr recombinase" evidence="5">
    <location>
        <begin position="159"/>
        <end position="347"/>
    </location>
</feature>
<protein>
    <submittedName>
        <fullName evidence="7">Tyrosine-type recombinase/integrase</fullName>
    </submittedName>
</protein>
<keyword evidence="3" id="KW-0233">DNA recombination</keyword>
<dbReference type="PROSITE" id="PS51898">
    <property type="entry name" value="TYR_RECOMBINASE"/>
    <property type="match status" value="1"/>
</dbReference>
<dbReference type="InterPro" id="IPR010998">
    <property type="entry name" value="Integrase_recombinase_N"/>
</dbReference>
<comment type="caution">
    <text evidence="7">The sequence shown here is derived from an EMBL/GenBank/DDBJ whole genome shotgun (WGS) entry which is preliminary data.</text>
</comment>
<evidence type="ECO:0000256" key="4">
    <source>
        <dbReference type="PROSITE-ProRule" id="PRU01248"/>
    </source>
</evidence>
<sequence>MFRRYLYNNRKSIVIIDDRTHLPVPEITDFLAHLKTHGSADFTAISYGSELLKWYRFCAGQNADPLHVFDKDSDTQALFDQFILSEAERGNCNSTINHALAAVYSYYNYLYVRKLIPSGPYQTFSTTFNRHNKNFLKGLASSYSESIGRDAYVRRDPANPVNFISWEQYKKMQEACIHPRDKVLIGIMFECGARIGEALGIRIEDINLEDNAIQLVYREDNPNNAYVKRHSERCIYLSDYLSGLLCELLISMTDLNPKFLFVVMYGKNKGRPMTYDNARDIVARAGRLAGLKVHPHMLRHGFAQVRLNDEKSPFTLDEIGKTMGHASDESTRIYAGLSEETIRRKSKEYLKERNLDEITDKEFDGKDGKTD</sequence>
<evidence type="ECO:0000313" key="7">
    <source>
        <dbReference type="EMBL" id="MDX8419024.1"/>
    </source>
</evidence>
<evidence type="ECO:0000259" key="5">
    <source>
        <dbReference type="PROSITE" id="PS51898"/>
    </source>
</evidence>
<dbReference type="Proteomes" id="UP001286174">
    <property type="component" value="Unassembled WGS sequence"/>
</dbReference>
<dbReference type="SUPFAM" id="SSF56349">
    <property type="entry name" value="DNA breaking-rejoining enzymes"/>
    <property type="match status" value="1"/>
</dbReference>
<reference evidence="7 8" key="1">
    <citation type="submission" date="2022-03" db="EMBL/GenBank/DDBJ databases">
        <title>Novel taxa within the pig intestine.</title>
        <authorList>
            <person name="Wylensek D."/>
            <person name="Bishof K."/>
            <person name="Afrizal A."/>
            <person name="Clavel T."/>
        </authorList>
    </citation>
    <scope>NUCLEOTIDE SEQUENCE [LARGE SCALE GENOMIC DNA]</scope>
    <source>
        <strain evidence="7 8">CLA-KB-P133</strain>
    </source>
</reference>
<dbReference type="InterPro" id="IPR011010">
    <property type="entry name" value="DNA_brk_join_enz"/>
</dbReference>
<feature type="domain" description="Core-binding (CB)" evidence="6">
    <location>
        <begin position="21"/>
        <end position="111"/>
    </location>
</feature>
<keyword evidence="2 4" id="KW-0238">DNA-binding</keyword>
<proteinExistence type="inferred from homology"/>
<evidence type="ECO:0000256" key="2">
    <source>
        <dbReference type="ARBA" id="ARBA00023125"/>
    </source>
</evidence>
<dbReference type="InterPro" id="IPR050090">
    <property type="entry name" value="Tyrosine_recombinase_XerCD"/>
</dbReference>
<dbReference type="GO" id="GO:0003677">
    <property type="term" value="F:DNA binding"/>
    <property type="evidence" value="ECO:0007669"/>
    <property type="project" value="UniProtKB-UniRule"/>
</dbReference>
<evidence type="ECO:0000256" key="3">
    <source>
        <dbReference type="ARBA" id="ARBA00023172"/>
    </source>
</evidence>
<name>A0AB35U786_9FIRM</name>
<dbReference type="Pfam" id="PF00589">
    <property type="entry name" value="Phage_integrase"/>
    <property type="match status" value="1"/>
</dbReference>
<evidence type="ECO:0000256" key="1">
    <source>
        <dbReference type="ARBA" id="ARBA00008857"/>
    </source>
</evidence>
<comment type="similarity">
    <text evidence="1">Belongs to the 'phage' integrase family.</text>
</comment>
<dbReference type="AlphaFoldDB" id="A0AB35U786"/>
<gene>
    <name evidence="7" type="ORF">MOZ60_02825</name>
</gene>
<evidence type="ECO:0000313" key="8">
    <source>
        <dbReference type="Proteomes" id="UP001286174"/>
    </source>
</evidence>
<evidence type="ECO:0000259" key="6">
    <source>
        <dbReference type="PROSITE" id="PS51900"/>
    </source>
</evidence>
<dbReference type="Gene3D" id="1.10.150.130">
    <property type="match status" value="1"/>
</dbReference>
<dbReference type="PANTHER" id="PTHR30349">
    <property type="entry name" value="PHAGE INTEGRASE-RELATED"/>
    <property type="match status" value="1"/>
</dbReference>
<dbReference type="InterPro" id="IPR002104">
    <property type="entry name" value="Integrase_catalytic"/>
</dbReference>
<keyword evidence="8" id="KW-1185">Reference proteome</keyword>
<dbReference type="PANTHER" id="PTHR30349:SF41">
    <property type="entry name" value="INTEGRASE_RECOMBINASE PROTEIN MJ0367-RELATED"/>
    <property type="match status" value="1"/>
</dbReference>
<dbReference type="PROSITE" id="PS51900">
    <property type="entry name" value="CB"/>
    <property type="match status" value="1"/>
</dbReference>
<dbReference type="EMBL" id="JALBUR010000004">
    <property type="protein sequence ID" value="MDX8419024.1"/>
    <property type="molecule type" value="Genomic_DNA"/>
</dbReference>
<dbReference type="GO" id="GO:0015074">
    <property type="term" value="P:DNA integration"/>
    <property type="evidence" value="ECO:0007669"/>
    <property type="project" value="InterPro"/>
</dbReference>
<dbReference type="GO" id="GO:0006310">
    <property type="term" value="P:DNA recombination"/>
    <property type="evidence" value="ECO:0007669"/>
    <property type="project" value="UniProtKB-KW"/>
</dbReference>